<gene>
    <name evidence="1" type="ORF">BLNAU_22075</name>
</gene>
<protein>
    <submittedName>
        <fullName evidence="1">Uncharacterized protein</fullName>
    </submittedName>
</protein>
<dbReference type="EMBL" id="JARBJD010000369">
    <property type="protein sequence ID" value="KAK2943014.1"/>
    <property type="molecule type" value="Genomic_DNA"/>
</dbReference>
<accession>A0ABQ9WV46</accession>
<sequence length="316" mass="35074">MNEEVRILSFDVGAERDDCTPLQPAASATRLALSPQSPLLVAAAQRTASHTYSKTQLAPSLPPASQHALLLPLVLPPLNCEDTPEHRAGTLWREGRFIVSHTSFFFPFFPVLVSSAPVTLALSWRKGSDPCWSVKRRCYPYIPQSFVCLFTLPCHRNTILKRWWMIVSTGSVQRQSRSYESATHEVGRLFRNEASVNTTIKNQMIDGSSSQLFESAALFAIGGGSLTLSQCSLKPETTLGTPLILRSGNTQKLTDMRIISIIFEHTTLILKSVHTVSIKYIELVKSQSDVFFPAIDTDDLIEESNNTANTGDMCKW</sequence>
<evidence type="ECO:0000313" key="1">
    <source>
        <dbReference type="EMBL" id="KAK2943014.1"/>
    </source>
</evidence>
<keyword evidence="2" id="KW-1185">Reference proteome</keyword>
<organism evidence="1 2">
    <name type="scientific">Blattamonas nauphoetae</name>
    <dbReference type="NCBI Taxonomy" id="2049346"/>
    <lineage>
        <taxon>Eukaryota</taxon>
        <taxon>Metamonada</taxon>
        <taxon>Preaxostyla</taxon>
        <taxon>Oxymonadida</taxon>
        <taxon>Blattamonas</taxon>
    </lineage>
</organism>
<proteinExistence type="predicted"/>
<name>A0ABQ9WV46_9EUKA</name>
<comment type="caution">
    <text evidence="1">The sequence shown here is derived from an EMBL/GenBank/DDBJ whole genome shotgun (WGS) entry which is preliminary data.</text>
</comment>
<evidence type="ECO:0000313" key="2">
    <source>
        <dbReference type="Proteomes" id="UP001281761"/>
    </source>
</evidence>
<dbReference type="Proteomes" id="UP001281761">
    <property type="component" value="Unassembled WGS sequence"/>
</dbReference>
<reference evidence="1 2" key="1">
    <citation type="journal article" date="2022" name="bioRxiv">
        <title>Genomics of Preaxostyla Flagellates Illuminates Evolutionary Transitions and the Path Towards Mitochondrial Loss.</title>
        <authorList>
            <person name="Novak L.V.F."/>
            <person name="Treitli S.C."/>
            <person name="Pyrih J."/>
            <person name="Halakuc P."/>
            <person name="Pipaliya S.V."/>
            <person name="Vacek V."/>
            <person name="Brzon O."/>
            <person name="Soukal P."/>
            <person name="Eme L."/>
            <person name="Dacks J.B."/>
            <person name="Karnkowska A."/>
            <person name="Elias M."/>
            <person name="Hampl V."/>
        </authorList>
    </citation>
    <scope>NUCLEOTIDE SEQUENCE [LARGE SCALE GENOMIC DNA]</scope>
    <source>
        <strain evidence="1">NAU3</strain>
        <tissue evidence="1">Gut</tissue>
    </source>
</reference>